<dbReference type="AlphaFoldDB" id="B6EQ73"/>
<reference evidence="1 2" key="1">
    <citation type="journal article" date="2008" name="BMC Genomics">
        <title>The genome sequence of the fish pathogen Aliivibrio salmonicida strain LFI1238 shows extensive evidence of gene decay.</title>
        <authorList>
            <person name="Hjerde E."/>
            <person name="Lorentzen M.S."/>
            <person name="Holden M.T."/>
            <person name="Seeger K."/>
            <person name="Paulsen S."/>
            <person name="Bason N."/>
            <person name="Churcher C."/>
            <person name="Harris D."/>
            <person name="Norbertczak H."/>
            <person name="Quail M.A."/>
            <person name="Sanders S."/>
            <person name="Thurston S."/>
            <person name="Parkhill J."/>
            <person name="Willassen N.P."/>
            <person name="Thomson N.R."/>
        </authorList>
    </citation>
    <scope>NUCLEOTIDE SEQUENCE [LARGE SCALE GENOMIC DNA]</scope>
    <source>
        <strain evidence="1 2">LFI1238</strain>
    </source>
</reference>
<gene>
    <name evidence="1" type="ordered locus">VSAL_II0087</name>
</gene>
<organism evidence="1 2">
    <name type="scientific">Aliivibrio salmonicida (strain LFI1238)</name>
    <name type="common">Vibrio salmonicida (strain LFI1238)</name>
    <dbReference type="NCBI Taxonomy" id="316275"/>
    <lineage>
        <taxon>Bacteria</taxon>
        <taxon>Pseudomonadati</taxon>
        <taxon>Pseudomonadota</taxon>
        <taxon>Gammaproteobacteria</taxon>
        <taxon>Vibrionales</taxon>
        <taxon>Vibrionaceae</taxon>
        <taxon>Aliivibrio</taxon>
    </lineage>
</organism>
<keyword evidence="2" id="KW-1185">Reference proteome</keyword>
<evidence type="ECO:0000313" key="2">
    <source>
        <dbReference type="Proteomes" id="UP000001730"/>
    </source>
</evidence>
<dbReference type="KEGG" id="vsa:VSAL_II0087"/>
<accession>B6EQ73</accession>
<dbReference type="Proteomes" id="UP000001730">
    <property type="component" value="Chromosome 2"/>
</dbReference>
<sequence>MLEEAYEFFELDLFFEKIESSIDKDIPNDIEDYINKSIFNNFNIKSNFNG</sequence>
<dbReference type="EMBL" id="FM178380">
    <property type="protein sequence ID" value="CAQ80841.1"/>
    <property type="molecule type" value="Genomic_DNA"/>
</dbReference>
<evidence type="ECO:0000313" key="1">
    <source>
        <dbReference type="EMBL" id="CAQ80841.1"/>
    </source>
</evidence>
<protein>
    <submittedName>
        <fullName evidence="1">Uncharacterized protein</fullName>
    </submittedName>
</protein>
<proteinExistence type="predicted"/>
<dbReference type="RefSeq" id="WP_012551509.1">
    <property type="nucleotide sequence ID" value="NC_011313.1"/>
</dbReference>
<name>B6EQ73_ALISL</name>
<dbReference type="HOGENOM" id="CLU_3113828_0_0_6"/>